<evidence type="ECO:0000313" key="6">
    <source>
        <dbReference type="Proteomes" id="UP000322025"/>
    </source>
</evidence>
<keyword evidence="6" id="KW-1185">Reference proteome</keyword>
<keyword evidence="3" id="KW-0812">Transmembrane</keyword>
<dbReference type="SUPFAM" id="SSF52266">
    <property type="entry name" value="SGNH hydrolase"/>
    <property type="match status" value="1"/>
</dbReference>
<protein>
    <submittedName>
        <fullName evidence="5">Sialate O-acetylesterase</fullName>
    </submittedName>
</protein>
<feature type="region of interest" description="Disordered" evidence="2">
    <location>
        <begin position="40"/>
        <end position="64"/>
    </location>
</feature>
<name>A0A5M9HWP0_9FIRM</name>
<dbReference type="GO" id="GO:0016787">
    <property type="term" value="F:hydrolase activity"/>
    <property type="evidence" value="ECO:0007669"/>
    <property type="project" value="UniProtKB-KW"/>
</dbReference>
<reference evidence="5" key="1">
    <citation type="submission" date="2019-07" db="EMBL/GenBank/DDBJ databases">
        <authorList>
            <person name="Wongkuna S."/>
            <person name="Scaria J."/>
        </authorList>
    </citation>
    <scope>NUCLEOTIDE SEQUENCE [LARGE SCALE GENOMIC DNA]</scope>
    <source>
        <strain evidence="5">SW178</strain>
    </source>
</reference>
<sequence length="670" mass="74466">MSSEKKERRNVNRIIIGIVALACFVLLMYPLKSQVVDKSDSLKQSSENQNDNEEEQFRESVDNQKTVPSRWNITDMDLSLEYDDRYSLNKIKKDWHIASIETKNVYSTQVTAGYNTGKADTAVVAEDKNSGTDIVATGVGNAEIILVPEKELELARSILNGTAGDENTDRAIDAIRINVTVKPAKLTLIYLAGQSNAEGICSSNTGYLREESVTCKEGTVYSTYAPTNPLSNSIAGISFSKYCTKDNSADFVTGSLTDDVSISGKELEYPLNILTADGDGKTGPDSGLAYEWNKLTGDKVWIVNTAWHGTSINSWIPGGVCYERTTAVARQVRKTYMAEIEAGHYTSGQNLFFWLQGETDKNKSAEWYYNCFTTMYDAMSQNLSLDALGIIMVRSDEGSRKNSDDISMSGPRTAQYAAGNSRDMQNVYIVSNVNEQWITDKQTEKYFSNAYPGGNLSYPMQDADPKLPVSVSQVHYDLHYSQIAHNENGITAAEGMYKALYGTAEDTIDISWHDRKGKNVTRLTIDKGEEKTIVPVANPSYCAKEVRYYTEGTAVSFNEKTGTVTARERGNATIYAYGAKGEVLSKLQINVTDGSDMTAVAGDYSGLFNYRGTWWYLKNGYVQKDYVGVVSNKNGWWYVENGKIDFTYNGFAQNSNGWWYLRNGKVLLIS</sequence>
<dbReference type="Proteomes" id="UP000322025">
    <property type="component" value="Unassembled WGS sequence"/>
</dbReference>
<feature type="transmembrane region" description="Helical" evidence="3">
    <location>
        <begin position="12"/>
        <end position="31"/>
    </location>
</feature>
<feature type="domain" description="Sialate O-acetylesterase" evidence="4">
    <location>
        <begin position="281"/>
        <end position="432"/>
    </location>
</feature>
<dbReference type="Pfam" id="PF03629">
    <property type="entry name" value="SASA"/>
    <property type="match status" value="1"/>
</dbReference>
<organism evidence="5 6">
    <name type="scientific">Mediterraneibacter catenae</name>
    <dbReference type="NCBI Taxonomy" id="2594882"/>
    <lineage>
        <taxon>Bacteria</taxon>
        <taxon>Bacillati</taxon>
        <taxon>Bacillota</taxon>
        <taxon>Clostridia</taxon>
        <taxon>Lachnospirales</taxon>
        <taxon>Lachnospiraceae</taxon>
        <taxon>Mediterraneibacter</taxon>
    </lineage>
</organism>
<dbReference type="EMBL" id="VMSO01000013">
    <property type="protein sequence ID" value="KAA8501047.1"/>
    <property type="molecule type" value="Genomic_DNA"/>
</dbReference>
<dbReference type="RefSeq" id="WP_087151503.1">
    <property type="nucleotide sequence ID" value="NZ_VMSO01000013.1"/>
</dbReference>
<keyword evidence="1" id="KW-0378">Hydrolase</keyword>
<evidence type="ECO:0000259" key="4">
    <source>
        <dbReference type="Pfam" id="PF03629"/>
    </source>
</evidence>
<gene>
    <name evidence="5" type="ORF">FNY66_10630</name>
</gene>
<keyword evidence="3" id="KW-1133">Transmembrane helix</keyword>
<evidence type="ECO:0000256" key="2">
    <source>
        <dbReference type="SAM" id="MobiDB-lite"/>
    </source>
</evidence>
<dbReference type="Gene3D" id="3.40.50.1110">
    <property type="entry name" value="SGNH hydrolase"/>
    <property type="match status" value="1"/>
</dbReference>
<proteinExistence type="predicted"/>
<accession>A0A5M9HWP0</accession>
<dbReference type="OrthoDB" id="2082611at2"/>
<dbReference type="InterPro" id="IPR005181">
    <property type="entry name" value="SASA"/>
</dbReference>
<dbReference type="InterPro" id="IPR048713">
    <property type="entry name" value="Choline_bind_rpt"/>
</dbReference>
<dbReference type="AlphaFoldDB" id="A0A5M9HWP0"/>
<evidence type="ECO:0000256" key="3">
    <source>
        <dbReference type="SAM" id="Phobius"/>
    </source>
</evidence>
<evidence type="ECO:0000256" key="1">
    <source>
        <dbReference type="ARBA" id="ARBA00022801"/>
    </source>
</evidence>
<keyword evidence="3" id="KW-0472">Membrane</keyword>
<dbReference type="Pfam" id="PF21540">
    <property type="entry name" value="Choline_bind_4"/>
    <property type="match status" value="3"/>
</dbReference>
<evidence type="ECO:0000313" key="5">
    <source>
        <dbReference type="EMBL" id="KAA8501047.1"/>
    </source>
</evidence>
<comment type="caution">
    <text evidence="5">The sequence shown here is derived from an EMBL/GenBank/DDBJ whole genome shotgun (WGS) entry which is preliminary data.</text>
</comment>
<dbReference type="InterPro" id="IPR036514">
    <property type="entry name" value="SGNH_hydro_sf"/>
</dbReference>